<dbReference type="SUPFAM" id="SSF82171">
    <property type="entry name" value="DPP6 N-terminal domain-like"/>
    <property type="match status" value="1"/>
</dbReference>
<name>A0A382LBQ3_9ZZZZ</name>
<organism evidence="1">
    <name type="scientific">marine metagenome</name>
    <dbReference type="NCBI Taxonomy" id="408172"/>
    <lineage>
        <taxon>unclassified sequences</taxon>
        <taxon>metagenomes</taxon>
        <taxon>ecological metagenomes</taxon>
    </lineage>
</organism>
<evidence type="ECO:0000313" key="1">
    <source>
        <dbReference type="EMBL" id="SVC34258.1"/>
    </source>
</evidence>
<evidence type="ECO:0008006" key="2">
    <source>
        <dbReference type="Google" id="ProtNLM"/>
    </source>
</evidence>
<dbReference type="EMBL" id="UINC01086107">
    <property type="protein sequence ID" value="SVC34258.1"/>
    <property type="molecule type" value="Genomic_DNA"/>
</dbReference>
<dbReference type="AlphaFoldDB" id="A0A382LBQ3"/>
<proteinExistence type="predicted"/>
<protein>
    <recommendedName>
        <fullName evidence="2">Fibronectin type-III domain-containing protein</fullName>
    </recommendedName>
</protein>
<dbReference type="InterPro" id="IPR011042">
    <property type="entry name" value="6-blade_b-propeller_TolB-like"/>
</dbReference>
<gene>
    <name evidence="1" type="ORF">METZ01_LOCUS287112</name>
</gene>
<sequence length="276" mass="30140">VKLARHLKVLVALLISTSLVFSQLETVAADVITVETGYPTEGLEDLIWATEYLGYENPGELQKAGVEVLRFLLVAIAQATGDDCESNLGEGLDPTGPNLYKTVWNEQEVDALNWVSDYYCLSESQAQMLGGSVLTFLAGIDASLNEGDVAKVDSTETVESNNTETVTNETPNIGPIQLGVSTGIDSAKLSWETTEEFQQEGTEFTIRYRQTYPAPYELIAEPKIPGEILFMSDRDGDWELYTVNADGTGLNQITDNEVDDWSGVYSPDGTKIAFDA</sequence>
<feature type="non-terminal residue" evidence="1">
    <location>
        <position position="276"/>
    </location>
</feature>
<accession>A0A382LBQ3</accession>
<feature type="non-terminal residue" evidence="1">
    <location>
        <position position="1"/>
    </location>
</feature>
<reference evidence="1" key="1">
    <citation type="submission" date="2018-05" db="EMBL/GenBank/DDBJ databases">
        <authorList>
            <person name="Lanie J.A."/>
            <person name="Ng W.-L."/>
            <person name="Kazmierczak K.M."/>
            <person name="Andrzejewski T.M."/>
            <person name="Davidsen T.M."/>
            <person name="Wayne K.J."/>
            <person name="Tettelin H."/>
            <person name="Glass J.I."/>
            <person name="Rusch D."/>
            <person name="Podicherti R."/>
            <person name="Tsui H.-C.T."/>
            <person name="Winkler M.E."/>
        </authorList>
    </citation>
    <scope>NUCLEOTIDE SEQUENCE</scope>
</reference>
<dbReference type="Gene3D" id="2.120.10.30">
    <property type="entry name" value="TolB, C-terminal domain"/>
    <property type="match status" value="1"/>
</dbReference>